<reference evidence="2 3" key="1">
    <citation type="journal article" date="2021" name="Elife">
        <title>Chloroplast acquisition without the gene transfer in kleptoplastic sea slugs, Plakobranchus ocellatus.</title>
        <authorList>
            <person name="Maeda T."/>
            <person name="Takahashi S."/>
            <person name="Yoshida T."/>
            <person name="Shimamura S."/>
            <person name="Takaki Y."/>
            <person name="Nagai Y."/>
            <person name="Toyoda A."/>
            <person name="Suzuki Y."/>
            <person name="Arimoto A."/>
            <person name="Ishii H."/>
            <person name="Satoh N."/>
            <person name="Nishiyama T."/>
            <person name="Hasebe M."/>
            <person name="Maruyama T."/>
            <person name="Minagawa J."/>
            <person name="Obokata J."/>
            <person name="Shigenobu S."/>
        </authorList>
    </citation>
    <scope>NUCLEOTIDE SEQUENCE [LARGE SCALE GENOMIC DNA]</scope>
</reference>
<dbReference type="AlphaFoldDB" id="A0AAV4HDT2"/>
<dbReference type="Proteomes" id="UP000762676">
    <property type="component" value="Unassembled WGS sequence"/>
</dbReference>
<evidence type="ECO:0008006" key="4">
    <source>
        <dbReference type="Google" id="ProtNLM"/>
    </source>
</evidence>
<dbReference type="EMBL" id="BMAT01005552">
    <property type="protein sequence ID" value="GFR95597.1"/>
    <property type="molecule type" value="Genomic_DNA"/>
</dbReference>
<protein>
    <recommendedName>
        <fullName evidence="4">Late endosomal/lysosomal adaptor and MAPK and MTOR activator 5</fullName>
    </recommendedName>
</protein>
<evidence type="ECO:0000256" key="1">
    <source>
        <dbReference type="SAM" id="MobiDB-lite"/>
    </source>
</evidence>
<name>A0AAV4HDT2_9GAST</name>
<proteinExistence type="predicted"/>
<organism evidence="2 3">
    <name type="scientific">Elysia marginata</name>
    <dbReference type="NCBI Taxonomy" id="1093978"/>
    <lineage>
        <taxon>Eukaryota</taxon>
        <taxon>Metazoa</taxon>
        <taxon>Spiralia</taxon>
        <taxon>Lophotrochozoa</taxon>
        <taxon>Mollusca</taxon>
        <taxon>Gastropoda</taxon>
        <taxon>Heterobranchia</taxon>
        <taxon>Euthyneura</taxon>
        <taxon>Panpulmonata</taxon>
        <taxon>Sacoglossa</taxon>
        <taxon>Placobranchoidea</taxon>
        <taxon>Plakobranchidae</taxon>
        <taxon>Elysia</taxon>
    </lineage>
</organism>
<keyword evidence="3" id="KW-1185">Reference proteome</keyword>
<accession>A0AAV4HDT2</accession>
<gene>
    <name evidence="2" type="ORF">ElyMa_002697700</name>
</gene>
<evidence type="ECO:0000313" key="3">
    <source>
        <dbReference type="Proteomes" id="UP000762676"/>
    </source>
</evidence>
<feature type="region of interest" description="Disordered" evidence="1">
    <location>
        <begin position="1"/>
        <end position="27"/>
    </location>
</feature>
<sequence>MLDYSRPVASTLRPHQSSALQPLEQRPGEISNRLRTEQADCITATVTSDTVCYIKTSSEQECHQVVSDQTPLETLRADDDNV</sequence>
<comment type="caution">
    <text evidence="2">The sequence shown here is derived from an EMBL/GenBank/DDBJ whole genome shotgun (WGS) entry which is preliminary data.</text>
</comment>
<evidence type="ECO:0000313" key="2">
    <source>
        <dbReference type="EMBL" id="GFR95597.1"/>
    </source>
</evidence>